<sequence>MRPPTTVPVAAASPAPALPWTARLRRRRGRLRADDRGMITPWTVVGTLMVILLAGLVLDAGMAMADQVRLYDRAQAAARAGAREIDLATYRNTGVVQLDPDAAVGAAQRFLARSGTTGTATATTAAVTVTVTGVRRTQLLYLIGVTTIPLDATAAATAATGVTNAT</sequence>
<protein>
    <submittedName>
        <fullName evidence="3">Putative Flp pilus-assembly TadE/G-like protein</fullName>
    </submittedName>
</protein>
<evidence type="ECO:0000256" key="1">
    <source>
        <dbReference type="SAM" id="Phobius"/>
    </source>
</evidence>
<reference evidence="3 4" key="1">
    <citation type="submission" date="2019-02" db="EMBL/GenBank/DDBJ databases">
        <title>Sequencing the genomes of 1000 actinobacteria strains.</title>
        <authorList>
            <person name="Klenk H.-P."/>
        </authorList>
    </citation>
    <scope>NUCLEOTIDE SEQUENCE [LARGE SCALE GENOMIC DNA]</scope>
    <source>
        <strain evidence="3 4">DSM 45162</strain>
    </source>
</reference>
<dbReference type="Proteomes" id="UP000292564">
    <property type="component" value="Unassembled WGS sequence"/>
</dbReference>
<evidence type="ECO:0000313" key="3">
    <source>
        <dbReference type="EMBL" id="RZU51288.1"/>
    </source>
</evidence>
<keyword evidence="4" id="KW-1185">Reference proteome</keyword>
<dbReference type="InterPro" id="IPR028087">
    <property type="entry name" value="Tad_N"/>
</dbReference>
<dbReference type="Pfam" id="PF13400">
    <property type="entry name" value="Tad"/>
    <property type="match status" value="1"/>
</dbReference>
<feature type="domain" description="Putative Flp pilus-assembly TadG-like N-terminal" evidence="2">
    <location>
        <begin position="37"/>
        <end position="83"/>
    </location>
</feature>
<gene>
    <name evidence="3" type="ORF">EV385_3098</name>
</gene>
<accession>A0A4Q7ZK43</accession>
<comment type="caution">
    <text evidence="3">The sequence shown here is derived from an EMBL/GenBank/DDBJ whole genome shotgun (WGS) entry which is preliminary data.</text>
</comment>
<keyword evidence="1" id="KW-0812">Transmembrane</keyword>
<evidence type="ECO:0000259" key="2">
    <source>
        <dbReference type="Pfam" id="PF13400"/>
    </source>
</evidence>
<feature type="transmembrane region" description="Helical" evidence="1">
    <location>
        <begin position="41"/>
        <end position="65"/>
    </location>
</feature>
<name>A0A4Q7ZK43_9ACTN</name>
<organism evidence="3 4">
    <name type="scientific">Krasilnikovia cinnamomea</name>
    <dbReference type="NCBI Taxonomy" id="349313"/>
    <lineage>
        <taxon>Bacteria</taxon>
        <taxon>Bacillati</taxon>
        <taxon>Actinomycetota</taxon>
        <taxon>Actinomycetes</taxon>
        <taxon>Micromonosporales</taxon>
        <taxon>Micromonosporaceae</taxon>
        <taxon>Krasilnikovia</taxon>
    </lineage>
</organism>
<dbReference type="EMBL" id="SHKY01000001">
    <property type="protein sequence ID" value="RZU51288.1"/>
    <property type="molecule type" value="Genomic_DNA"/>
</dbReference>
<dbReference type="AlphaFoldDB" id="A0A4Q7ZK43"/>
<proteinExistence type="predicted"/>
<evidence type="ECO:0000313" key="4">
    <source>
        <dbReference type="Proteomes" id="UP000292564"/>
    </source>
</evidence>
<keyword evidence="1" id="KW-0472">Membrane</keyword>
<dbReference type="OrthoDB" id="3638637at2"/>
<keyword evidence="1" id="KW-1133">Transmembrane helix</keyword>